<reference evidence="1 2" key="1">
    <citation type="submission" date="2015-11" db="EMBL/GenBank/DDBJ databases">
        <title>Genomic analysis of 38 Legionella species identifies large and diverse effector repertoires.</title>
        <authorList>
            <person name="Burstein D."/>
            <person name="Amaro F."/>
            <person name="Zusman T."/>
            <person name="Lifshitz Z."/>
            <person name="Cohen O."/>
            <person name="Gilbert J.A."/>
            <person name="Pupko T."/>
            <person name="Shuman H.A."/>
            <person name="Segal G."/>
        </authorList>
    </citation>
    <scope>NUCLEOTIDE SEQUENCE [LARGE SCALE GENOMIC DNA]</scope>
    <source>
        <strain evidence="1 2">PX-1-G2-E2</strain>
    </source>
</reference>
<dbReference type="InterPro" id="IPR026906">
    <property type="entry name" value="LRR_5"/>
</dbReference>
<dbReference type="EMBL" id="LNYL01000051">
    <property type="protein sequence ID" value="KTD24242.1"/>
    <property type="molecule type" value="Genomic_DNA"/>
</dbReference>
<dbReference type="PANTHER" id="PTHR45661">
    <property type="entry name" value="SURFACE ANTIGEN"/>
    <property type="match status" value="1"/>
</dbReference>
<accession>A0A0W0VW66</accession>
<dbReference type="Gene3D" id="3.80.10.10">
    <property type="entry name" value="Ribonuclease Inhibitor"/>
    <property type="match status" value="2"/>
</dbReference>
<dbReference type="RefSeq" id="WP_058453767.1">
    <property type="nucleotide sequence ID" value="NZ_CAAAIB010000001.1"/>
</dbReference>
<dbReference type="InterPro" id="IPR053139">
    <property type="entry name" value="Surface_bspA-like"/>
</dbReference>
<evidence type="ECO:0000313" key="1">
    <source>
        <dbReference type="EMBL" id="KTD24242.1"/>
    </source>
</evidence>
<dbReference type="Pfam" id="PF13306">
    <property type="entry name" value="LRR_5"/>
    <property type="match status" value="1"/>
</dbReference>
<proteinExistence type="predicted"/>
<name>A0A0W0VW66_9GAMM</name>
<dbReference type="STRING" id="466.Lmac_3115"/>
<dbReference type="InterPro" id="IPR032675">
    <property type="entry name" value="LRR_dom_sf"/>
</dbReference>
<dbReference type="OrthoDB" id="5636543at2"/>
<organism evidence="1 2">
    <name type="scientific">Legionella maceachernii</name>
    <dbReference type="NCBI Taxonomy" id="466"/>
    <lineage>
        <taxon>Bacteria</taxon>
        <taxon>Pseudomonadati</taxon>
        <taxon>Pseudomonadota</taxon>
        <taxon>Gammaproteobacteria</taxon>
        <taxon>Legionellales</taxon>
        <taxon>Legionellaceae</taxon>
        <taxon>Legionella</taxon>
    </lineage>
</organism>
<sequence length="322" mass="36280">MLLSEDGSTLLRVDHCDIKEDGSFDFPRSVTSIGENAFIYKKLRHVTIPDRVTSIGEGAFMCCSLLEEVNILKGVTSIGTQAFAGCINLRKINIPETVTKINTQTFHKCTSLEQIKISHGLTSIGMQAFGECINLQEMIIPMGVISIHVCAFDGCTNLRRVSMPESVTSIGVNVFMNCENLQSILIDSTDENKRERIIRLIPEELKSKIVLCSKEEIQILWKQELKRITTTPHTTPLYRYFSSDLYEEAPKLPNELLVTVNRFVGGANPYYKEAFDLIQHVPLPIFKDGQNGLQNYKERIKEIVDGCISKAVEMNEERTLSL</sequence>
<evidence type="ECO:0008006" key="3">
    <source>
        <dbReference type="Google" id="ProtNLM"/>
    </source>
</evidence>
<dbReference type="PANTHER" id="PTHR45661:SF3">
    <property type="entry name" value="IG-LIKE DOMAIN-CONTAINING PROTEIN"/>
    <property type="match status" value="1"/>
</dbReference>
<comment type="caution">
    <text evidence="1">The sequence shown here is derived from an EMBL/GenBank/DDBJ whole genome shotgun (WGS) entry which is preliminary data.</text>
</comment>
<dbReference type="AlphaFoldDB" id="A0A0W0VW66"/>
<gene>
    <name evidence="1" type="ORF">Lmac_3115</name>
</gene>
<keyword evidence="2" id="KW-1185">Reference proteome</keyword>
<dbReference type="Proteomes" id="UP000054908">
    <property type="component" value="Unassembled WGS sequence"/>
</dbReference>
<protein>
    <recommendedName>
        <fullName evidence="3">Leucine-rich repeat domain-containing protein</fullName>
    </recommendedName>
</protein>
<evidence type="ECO:0000313" key="2">
    <source>
        <dbReference type="Proteomes" id="UP000054908"/>
    </source>
</evidence>
<dbReference type="PATRIC" id="fig|466.6.peg.3334"/>
<dbReference type="SUPFAM" id="SSF52058">
    <property type="entry name" value="L domain-like"/>
    <property type="match status" value="1"/>
</dbReference>